<evidence type="ECO:0000313" key="1">
    <source>
        <dbReference type="EMBL" id="TCO39783.1"/>
    </source>
</evidence>
<proteinExistence type="predicted"/>
<accession>A0ACD2XQG3</accession>
<dbReference type="EMBL" id="SLWP01000001">
    <property type="protein sequence ID" value="TCO39783.1"/>
    <property type="molecule type" value="Genomic_DNA"/>
</dbReference>
<dbReference type="Proteomes" id="UP000295366">
    <property type="component" value="Unassembled WGS sequence"/>
</dbReference>
<name>A0ACD2XQG3_9MICO</name>
<evidence type="ECO:0000313" key="2">
    <source>
        <dbReference type="Proteomes" id="UP000295366"/>
    </source>
</evidence>
<keyword evidence="2" id="KW-1185">Reference proteome</keyword>
<reference evidence="1 2" key="1">
    <citation type="journal article" date="2015" name="Stand. Genomic Sci.">
        <title>Genomic Encyclopedia of Bacterial and Archaeal Type Strains, Phase III: the genomes of soil and plant-associated and newly described type strains.</title>
        <authorList>
            <person name="Whitman W.B."/>
            <person name="Woyke T."/>
            <person name="Klenk H.P."/>
            <person name="Zhou Y."/>
            <person name="Lilburn T.G."/>
            <person name="Beck B.J."/>
            <person name="De Vos P."/>
            <person name="Vandamme P."/>
            <person name="Eisen J.A."/>
            <person name="Garrity G."/>
            <person name="Hugenholtz P."/>
            <person name="Kyrpides N.C."/>
        </authorList>
    </citation>
    <scope>NUCLEOTIDE SEQUENCE [LARGE SCALE GENOMIC DNA]</scope>
    <source>
        <strain evidence="1 2">VKM Ac-2596</strain>
    </source>
</reference>
<gene>
    <name evidence="1" type="ORF">EV639_101740</name>
</gene>
<organism evidence="1 2">
    <name type="scientific">Rathayibacter tanaceti</name>
    <dbReference type="NCBI Taxonomy" id="1671680"/>
    <lineage>
        <taxon>Bacteria</taxon>
        <taxon>Bacillati</taxon>
        <taxon>Actinomycetota</taxon>
        <taxon>Actinomycetes</taxon>
        <taxon>Micrococcales</taxon>
        <taxon>Microbacteriaceae</taxon>
        <taxon>Rathayibacter</taxon>
    </lineage>
</organism>
<protein>
    <submittedName>
        <fullName evidence="1">Uncharacterized protein</fullName>
    </submittedName>
</protein>
<sequence length="85" mass="9106">MMNDSPLPLSARLLIILLAHGLSGDSDRSFRELAEALGRELAPRALPRLLLGLRRHLLATERRAGRAVTPPAAAPAPPRDAALGR</sequence>
<comment type="caution">
    <text evidence="1">The sequence shown here is derived from an EMBL/GenBank/DDBJ whole genome shotgun (WGS) entry which is preliminary data.</text>
</comment>